<feature type="transmembrane region" description="Helical" evidence="6">
    <location>
        <begin position="164"/>
        <end position="182"/>
    </location>
</feature>
<feature type="domain" description="Amino acid transporter transmembrane" evidence="7">
    <location>
        <begin position="53"/>
        <end position="201"/>
    </location>
</feature>
<feature type="transmembrane region" description="Helical" evidence="6">
    <location>
        <begin position="81"/>
        <end position="99"/>
    </location>
</feature>
<evidence type="ECO:0000256" key="1">
    <source>
        <dbReference type="ARBA" id="ARBA00004141"/>
    </source>
</evidence>
<proteinExistence type="inferred from homology"/>
<organism evidence="8 9">
    <name type="scientific">Dactylonectria estremocensis</name>
    <dbReference type="NCBI Taxonomy" id="1079267"/>
    <lineage>
        <taxon>Eukaryota</taxon>
        <taxon>Fungi</taxon>
        <taxon>Dikarya</taxon>
        <taxon>Ascomycota</taxon>
        <taxon>Pezizomycotina</taxon>
        <taxon>Sordariomycetes</taxon>
        <taxon>Hypocreomycetidae</taxon>
        <taxon>Hypocreales</taxon>
        <taxon>Nectriaceae</taxon>
        <taxon>Dactylonectria</taxon>
    </lineage>
</organism>
<dbReference type="OrthoDB" id="40134at2759"/>
<dbReference type="AlphaFoldDB" id="A0A9P9F8H9"/>
<feature type="transmembrane region" description="Helical" evidence="6">
    <location>
        <begin position="53"/>
        <end position="75"/>
    </location>
</feature>
<evidence type="ECO:0000256" key="6">
    <source>
        <dbReference type="SAM" id="Phobius"/>
    </source>
</evidence>
<evidence type="ECO:0000256" key="5">
    <source>
        <dbReference type="ARBA" id="ARBA00023136"/>
    </source>
</evidence>
<dbReference type="InterPro" id="IPR013057">
    <property type="entry name" value="AA_transpt_TM"/>
</dbReference>
<name>A0A9P9F8H9_9HYPO</name>
<dbReference type="PANTHER" id="PTHR22950">
    <property type="entry name" value="AMINO ACID TRANSPORTER"/>
    <property type="match status" value="1"/>
</dbReference>
<dbReference type="GO" id="GO:0015179">
    <property type="term" value="F:L-amino acid transmembrane transporter activity"/>
    <property type="evidence" value="ECO:0007669"/>
    <property type="project" value="TreeGrafter"/>
</dbReference>
<evidence type="ECO:0000259" key="7">
    <source>
        <dbReference type="Pfam" id="PF01490"/>
    </source>
</evidence>
<reference evidence="8" key="1">
    <citation type="journal article" date="2021" name="Nat. Commun.">
        <title>Genetic determinants of endophytism in the Arabidopsis root mycobiome.</title>
        <authorList>
            <person name="Mesny F."/>
            <person name="Miyauchi S."/>
            <person name="Thiergart T."/>
            <person name="Pickel B."/>
            <person name="Atanasova L."/>
            <person name="Karlsson M."/>
            <person name="Huettel B."/>
            <person name="Barry K.W."/>
            <person name="Haridas S."/>
            <person name="Chen C."/>
            <person name="Bauer D."/>
            <person name="Andreopoulos W."/>
            <person name="Pangilinan J."/>
            <person name="LaButti K."/>
            <person name="Riley R."/>
            <person name="Lipzen A."/>
            <person name="Clum A."/>
            <person name="Drula E."/>
            <person name="Henrissat B."/>
            <person name="Kohler A."/>
            <person name="Grigoriev I.V."/>
            <person name="Martin F.M."/>
            <person name="Hacquard S."/>
        </authorList>
    </citation>
    <scope>NUCLEOTIDE SEQUENCE</scope>
    <source>
        <strain evidence="8">MPI-CAGE-AT-0021</strain>
    </source>
</reference>
<dbReference type="Proteomes" id="UP000717696">
    <property type="component" value="Unassembled WGS sequence"/>
</dbReference>
<dbReference type="EMBL" id="JAGMUU010000003">
    <property type="protein sequence ID" value="KAH7157313.1"/>
    <property type="molecule type" value="Genomic_DNA"/>
</dbReference>
<evidence type="ECO:0000256" key="3">
    <source>
        <dbReference type="ARBA" id="ARBA00022692"/>
    </source>
</evidence>
<dbReference type="PANTHER" id="PTHR22950:SF668">
    <property type="entry name" value="AMINO ACID TRANSPORTER (EUROFUNG)"/>
    <property type="match status" value="1"/>
</dbReference>
<comment type="subcellular location">
    <subcellularLocation>
        <location evidence="1">Membrane</location>
        <topology evidence="1">Multi-pass membrane protein</topology>
    </subcellularLocation>
</comment>
<comment type="similarity">
    <text evidence="2">Belongs to the amino acid/polyamine transporter 2 family.</text>
</comment>
<comment type="caution">
    <text evidence="8">The sequence shown here is derived from an EMBL/GenBank/DDBJ whole genome shotgun (WGS) entry which is preliminary data.</text>
</comment>
<keyword evidence="5 6" id="KW-0472">Membrane</keyword>
<accession>A0A9P9F8H9</accession>
<evidence type="ECO:0000256" key="4">
    <source>
        <dbReference type="ARBA" id="ARBA00022989"/>
    </source>
</evidence>
<feature type="transmembrane region" description="Helical" evidence="6">
    <location>
        <begin position="137"/>
        <end position="158"/>
    </location>
</feature>
<protein>
    <recommendedName>
        <fullName evidence="7">Amino acid transporter transmembrane domain-containing protein</fullName>
    </recommendedName>
</protein>
<sequence>MAQSAVPKRMDEANIEQTTAGVNPVTEGNQVFGGEEGALIDYKTLTWWPFGNVLIGIAETVSLGILSLPSVLAVVGLLPGIILILALGFLSTYSGLLLAEIQQAYPSVQNFKDAVEVISKPIGMGRVFQEFLGRAQVTFQVFVMGSHLLTFTICMNTLTNSSTFTIAWAIVGLGVFWALKISRTLKYTSYMSIASSHSYFFSVISEFKKPEDWPKALALLRICETTLYLLATCQASPDCGCTMTHSSKTRNKHVNSWEMLRLSSPAHSSVCWAYGLRSRPLLRKKRQSLGLVREMLPNEPGARETTPFISAMIPVLIIEVIQDIRFA</sequence>
<evidence type="ECO:0000256" key="2">
    <source>
        <dbReference type="ARBA" id="ARBA00008066"/>
    </source>
</evidence>
<evidence type="ECO:0000313" key="9">
    <source>
        <dbReference type="Proteomes" id="UP000717696"/>
    </source>
</evidence>
<keyword evidence="3 6" id="KW-0812">Transmembrane</keyword>
<dbReference type="Pfam" id="PF01490">
    <property type="entry name" value="Aa_trans"/>
    <property type="match status" value="1"/>
</dbReference>
<keyword evidence="4 6" id="KW-1133">Transmembrane helix</keyword>
<gene>
    <name evidence="8" type="ORF">B0J13DRAFT_520057</name>
</gene>
<evidence type="ECO:0000313" key="8">
    <source>
        <dbReference type="EMBL" id="KAH7157313.1"/>
    </source>
</evidence>
<keyword evidence="9" id="KW-1185">Reference proteome</keyword>
<dbReference type="GO" id="GO:0016020">
    <property type="term" value="C:membrane"/>
    <property type="evidence" value="ECO:0007669"/>
    <property type="project" value="UniProtKB-SubCell"/>
</dbReference>